<evidence type="ECO:0000313" key="2">
    <source>
        <dbReference type="Proteomes" id="UP000007148"/>
    </source>
</evidence>
<dbReference type="PANTHER" id="PTHR38048">
    <property type="entry name" value="EXPRESSED PROTEIN"/>
    <property type="match status" value="1"/>
</dbReference>
<dbReference type="OrthoDB" id="58416at2759"/>
<protein>
    <recommendedName>
        <fullName evidence="3">Hemerythrin-like domain-containing protein</fullName>
    </recommendedName>
</protein>
<dbReference type="Proteomes" id="UP000007148">
    <property type="component" value="Unassembled WGS sequence"/>
</dbReference>
<evidence type="ECO:0008006" key="3">
    <source>
        <dbReference type="Google" id="ProtNLM"/>
    </source>
</evidence>
<accession>G4T7J5</accession>
<organism evidence="1 2">
    <name type="scientific">Serendipita indica (strain DSM 11827)</name>
    <name type="common">Root endophyte fungus</name>
    <name type="synonym">Piriformospora indica</name>
    <dbReference type="NCBI Taxonomy" id="1109443"/>
    <lineage>
        <taxon>Eukaryota</taxon>
        <taxon>Fungi</taxon>
        <taxon>Dikarya</taxon>
        <taxon>Basidiomycota</taxon>
        <taxon>Agaricomycotina</taxon>
        <taxon>Agaricomycetes</taxon>
        <taxon>Sebacinales</taxon>
        <taxon>Serendipitaceae</taxon>
        <taxon>Serendipita</taxon>
    </lineage>
</organism>
<dbReference type="InParanoid" id="G4T7J5"/>
<comment type="caution">
    <text evidence="1">The sequence shown here is derived from an EMBL/GenBank/DDBJ whole genome shotgun (WGS) entry which is preliminary data.</text>
</comment>
<reference evidence="1 2" key="1">
    <citation type="journal article" date="2011" name="PLoS Pathog.">
        <title>Endophytic Life Strategies Decoded by Genome and Transcriptome Analyses of the Mutualistic Root Symbiont Piriformospora indica.</title>
        <authorList>
            <person name="Zuccaro A."/>
            <person name="Lahrmann U."/>
            <person name="Guldener U."/>
            <person name="Langen G."/>
            <person name="Pfiffi S."/>
            <person name="Biedenkopf D."/>
            <person name="Wong P."/>
            <person name="Samans B."/>
            <person name="Grimm C."/>
            <person name="Basiewicz M."/>
            <person name="Murat C."/>
            <person name="Martin F."/>
            <person name="Kogel K.H."/>
        </authorList>
    </citation>
    <scope>NUCLEOTIDE SEQUENCE [LARGE SCALE GENOMIC DNA]</scope>
    <source>
        <strain evidence="1 2">DSM 11827</strain>
    </source>
</reference>
<proteinExistence type="predicted"/>
<dbReference type="PANTHER" id="PTHR38048:SF2">
    <property type="entry name" value="HEMERYTHRIN-LIKE DOMAIN-CONTAINING PROTEIN"/>
    <property type="match status" value="1"/>
</dbReference>
<sequence>MSEPSTEFTTACNQARALFAKYCSVRMPRDPYEKIRWEMAGVHQFLLDGLHNMYILAETIPTREEQNFGFYCYCAIQNIFHHHHLEETYIFPKLEPEFKTDVLSEHAAFHKALEDINTYILEVLGVDAGKTYGQTVPAPHKQKVPYDGKKLKTYLEALAGPLLTHLQHEIGWLEPEKIRASGVPAERFAEIDANIQRQLKTSYDPHTVFVWAYGHVAPYSYFPDLPWFLVKVLLPWVWYWRHRASWKFFPDYSKSPFGPLQDIIGA</sequence>
<dbReference type="EMBL" id="CAFZ01000012">
    <property type="protein sequence ID" value="CCA67288.1"/>
    <property type="molecule type" value="Genomic_DNA"/>
</dbReference>
<dbReference type="InterPro" id="IPR053206">
    <property type="entry name" value="Dimeric_xanthone_biosynth"/>
</dbReference>
<dbReference type="eggNOG" id="ENOG502RBT4">
    <property type="taxonomic scope" value="Eukaryota"/>
</dbReference>
<dbReference type="OMA" id="MQEITYL"/>
<dbReference type="HOGENOM" id="CLU_066708_1_0_1"/>
<dbReference type="AlphaFoldDB" id="G4T7J5"/>
<keyword evidence="2" id="KW-1185">Reference proteome</keyword>
<dbReference type="CDD" id="cd12108">
    <property type="entry name" value="Hr-like"/>
    <property type="match status" value="1"/>
</dbReference>
<name>G4T7J5_SERID</name>
<gene>
    <name evidence="1" type="ORF">PIIN_01121</name>
</gene>
<evidence type="ECO:0000313" key="1">
    <source>
        <dbReference type="EMBL" id="CCA67288.1"/>
    </source>
</evidence>